<dbReference type="PROSITE" id="PS51755">
    <property type="entry name" value="OMPR_PHOB"/>
    <property type="match status" value="1"/>
</dbReference>
<accession>A0A261FLG6</accession>
<dbReference type="RefSeq" id="WP_072726238.1">
    <property type="nucleotide sequence ID" value="NZ_BDIS01000019.1"/>
</dbReference>
<dbReference type="Proteomes" id="UP000216352">
    <property type="component" value="Unassembled WGS sequence"/>
</dbReference>
<evidence type="ECO:0000256" key="7">
    <source>
        <dbReference type="PROSITE-ProRule" id="PRU01091"/>
    </source>
</evidence>
<dbReference type="PANTHER" id="PTHR48111:SF1">
    <property type="entry name" value="TWO-COMPONENT RESPONSE REGULATOR ORR33"/>
    <property type="match status" value="1"/>
</dbReference>
<dbReference type="PROSITE" id="PS50110">
    <property type="entry name" value="RESPONSE_REGULATORY"/>
    <property type="match status" value="1"/>
</dbReference>
<evidence type="ECO:0000313" key="11">
    <source>
        <dbReference type="Proteomes" id="UP000216352"/>
    </source>
</evidence>
<dbReference type="STRING" id="1603886.GCA_001895165_01496"/>
<evidence type="ECO:0000259" key="8">
    <source>
        <dbReference type="PROSITE" id="PS50110"/>
    </source>
</evidence>
<dbReference type="InterPro" id="IPR016032">
    <property type="entry name" value="Sig_transdc_resp-reg_C-effctor"/>
</dbReference>
<dbReference type="GO" id="GO:0000976">
    <property type="term" value="F:transcription cis-regulatory region binding"/>
    <property type="evidence" value="ECO:0007669"/>
    <property type="project" value="TreeGrafter"/>
</dbReference>
<dbReference type="Gene3D" id="6.10.250.690">
    <property type="match status" value="1"/>
</dbReference>
<feature type="DNA-binding region" description="OmpR/PhoB-type" evidence="7">
    <location>
        <begin position="162"/>
        <end position="261"/>
    </location>
</feature>
<comment type="caution">
    <text evidence="10">The sequence shown here is derived from an EMBL/GenBank/DDBJ whole genome shotgun (WGS) entry which is preliminary data.</text>
</comment>
<sequence length="261" mass="28530">MGCQSSGVATGGANGATILVVDDEREIADLVALYLEAEGFATQVRYDAETALAAINERPFDLAVLDVMLPGVNGFQLCREIRKRHTYPVIMLTAKDAEVDKIAGLNFGADDYLTKPFRPLELVARVKAQLRRRRQYDAGLQAGPMPGVPEATASRAGASAASGVLSYRGLELNALTHECTVDGDPVQLTPTEFAIARVLLERLGQPVSSEEMFHELWGDETYIKTSNTISVHVRHLREKLGDNVDRPTYIRTVWGIGYKIG</sequence>
<dbReference type="GO" id="GO:0032993">
    <property type="term" value="C:protein-DNA complex"/>
    <property type="evidence" value="ECO:0007669"/>
    <property type="project" value="TreeGrafter"/>
</dbReference>
<dbReference type="SUPFAM" id="SSF52172">
    <property type="entry name" value="CheY-like"/>
    <property type="match status" value="1"/>
</dbReference>
<organism evidence="10 11">
    <name type="scientific">Bifidobacterium lemurum</name>
    <dbReference type="NCBI Taxonomy" id="1603886"/>
    <lineage>
        <taxon>Bacteria</taxon>
        <taxon>Bacillati</taxon>
        <taxon>Actinomycetota</taxon>
        <taxon>Actinomycetes</taxon>
        <taxon>Bifidobacteriales</taxon>
        <taxon>Bifidobacteriaceae</taxon>
        <taxon>Bifidobacterium</taxon>
    </lineage>
</organism>
<evidence type="ECO:0000256" key="1">
    <source>
        <dbReference type="ARBA" id="ARBA00022553"/>
    </source>
</evidence>
<dbReference type="CDD" id="cd17574">
    <property type="entry name" value="REC_OmpR"/>
    <property type="match status" value="1"/>
</dbReference>
<dbReference type="SUPFAM" id="SSF46894">
    <property type="entry name" value="C-terminal effector domain of the bipartite response regulators"/>
    <property type="match status" value="1"/>
</dbReference>
<keyword evidence="1 6" id="KW-0597">Phosphoprotein</keyword>
<dbReference type="InterPro" id="IPR001867">
    <property type="entry name" value="OmpR/PhoB-type_DNA-bd"/>
</dbReference>
<dbReference type="SMART" id="SM00862">
    <property type="entry name" value="Trans_reg_C"/>
    <property type="match status" value="1"/>
</dbReference>
<dbReference type="OrthoDB" id="3231823at2"/>
<dbReference type="AlphaFoldDB" id="A0A261FLG6"/>
<dbReference type="InterPro" id="IPR036388">
    <property type="entry name" value="WH-like_DNA-bd_sf"/>
</dbReference>
<dbReference type="InterPro" id="IPR001789">
    <property type="entry name" value="Sig_transdc_resp-reg_receiver"/>
</dbReference>
<name>A0A261FLG6_9BIFI</name>
<gene>
    <name evidence="10" type="ORF">BLEM_2113</name>
</gene>
<feature type="domain" description="OmpR/PhoB-type" evidence="9">
    <location>
        <begin position="162"/>
        <end position="261"/>
    </location>
</feature>
<feature type="domain" description="Response regulatory" evidence="8">
    <location>
        <begin position="17"/>
        <end position="130"/>
    </location>
</feature>
<proteinExistence type="predicted"/>
<dbReference type="Pfam" id="PF00072">
    <property type="entry name" value="Response_reg"/>
    <property type="match status" value="1"/>
</dbReference>
<evidence type="ECO:0000256" key="2">
    <source>
        <dbReference type="ARBA" id="ARBA00023012"/>
    </source>
</evidence>
<keyword evidence="11" id="KW-1185">Reference proteome</keyword>
<dbReference type="InterPro" id="IPR039420">
    <property type="entry name" value="WalR-like"/>
</dbReference>
<evidence type="ECO:0000256" key="5">
    <source>
        <dbReference type="ARBA" id="ARBA00023163"/>
    </source>
</evidence>
<dbReference type="EMBL" id="MWWX01000019">
    <property type="protein sequence ID" value="OZG59938.1"/>
    <property type="molecule type" value="Genomic_DNA"/>
</dbReference>
<dbReference type="CDD" id="cd00383">
    <property type="entry name" value="trans_reg_C"/>
    <property type="match status" value="1"/>
</dbReference>
<dbReference type="GO" id="GO:0005829">
    <property type="term" value="C:cytosol"/>
    <property type="evidence" value="ECO:0007669"/>
    <property type="project" value="TreeGrafter"/>
</dbReference>
<dbReference type="PANTHER" id="PTHR48111">
    <property type="entry name" value="REGULATOR OF RPOS"/>
    <property type="match status" value="1"/>
</dbReference>
<evidence type="ECO:0000313" key="10">
    <source>
        <dbReference type="EMBL" id="OZG59938.1"/>
    </source>
</evidence>
<evidence type="ECO:0000256" key="6">
    <source>
        <dbReference type="PROSITE-ProRule" id="PRU00169"/>
    </source>
</evidence>
<dbReference type="Pfam" id="PF00486">
    <property type="entry name" value="Trans_reg_C"/>
    <property type="match status" value="1"/>
</dbReference>
<dbReference type="FunFam" id="3.40.50.2300:FF:000001">
    <property type="entry name" value="DNA-binding response regulator PhoB"/>
    <property type="match status" value="1"/>
</dbReference>
<keyword evidence="2" id="KW-0902">Two-component regulatory system</keyword>
<evidence type="ECO:0000259" key="9">
    <source>
        <dbReference type="PROSITE" id="PS51755"/>
    </source>
</evidence>
<dbReference type="GO" id="GO:0000156">
    <property type="term" value="F:phosphorelay response regulator activity"/>
    <property type="evidence" value="ECO:0007669"/>
    <property type="project" value="TreeGrafter"/>
</dbReference>
<reference evidence="10 11" key="1">
    <citation type="journal article" date="2017" name="BMC Genomics">
        <title>Comparative genomic and phylogenomic analyses of the Bifidobacteriaceae family.</title>
        <authorList>
            <person name="Lugli G.A."/>
            <person name="Milani C."/>
            <person name="Turroni F."/>
            <person name="Duranti S."/>
            <person name="Mancabelli L."/>
            <person name="Mangifesta M."/>
            <person name="Ferrario C."/>
            <person name="Modesto M."/>
            <person name="Mattarelli P."/>
            <person name="Jiri K."/>
            <person name="van Sinderen D."/>
            <person name="Ventura M."/>
        </authorList>
    </citation>
    <scope>NUCLEOTIDE SEQUENCE [LARGE SCALE GENOMIC DNA]</scope>
    <source>
        <strain evidence="10 11">DSM 28807</strain>
    </source>
</reference>
<keyword evidence="3" id="KW-0805">Transcription regulation</keyword>
<keyword evidence="4 7" id="KW-0238">DNA-binding</keyword>
<protein>
    <submittedName>
        <fullName evidence="10">DNA-binding response regulator</fullName>
    </submittedName>
</protein>
<feature type="modified residue" description="4-aspartylphosphate" evidence="6">
    <location>
        <position position="66"/>
    </location>
</feature>
<dbReference type="SMART" id="SM00448">
    <property type="entry name" value="REC"/>
    <property type="match status" value="1"/>
</dbReference>
<evidence type="ECO:0000256" key="4">
    <source>
        <dbReference type="ARBA" id="ARBA00023125"/>
    </source>
</evidence>
<dbReference type="GO" id="GO:0006355">
    <property type="term" value="P:regulation of DNA-templated transcription"/>
    <property type="evidence" value="ECO:0007669"/>
    <property type="project" value="InterPro"/>
</dbReference>
<dbReference type="Gene3D" id="1.10.10.10">
    <property type="entry name" value="Winged helix-like DNA-binding domain superfamily/Winged helix DNA-binding domain"/>
    <property type="match status" value="1"/>
</dbReference>
<keyword evidence="5" id="KW-0804">Transcription</keyword>
<dbReference type="Gene3D" id="3.40.50.2300">
    <property type="match status" value="1"/>
</dbReference>
<evidence type="ECO:0000256" key="3">
    <source>
        <dbReference type="ARBA" id="ARBA00023015"/>
    </source>
</evidence>
<dbReference type="InterPro" id="IPR011006">
    <property type="entry name" value="CheY-like_superfamily"/>
</dbReference>